<gene>
    <name evidence="2" type="ORF">KUV50_01855</name>
</gene>
<dbReference type="InterPro" id="IPR050721">
    <property type="entry name" value="Trk_Ktr_HKT_K-transport"/>
</dbReference>
<dbReference type="InterPro" id="IPR036291">
    <property type="entry name" value="NAD(P)-bd_dom_sf"/>
</dbReference>
<dbReference type="Pfam" id="PF02254">
    <property type="entry name" value="TrkA_N"/>
    <property type="match status" value="1"/>
</dbReference>
<evidence type="ECO:0000313" key="3">
    <source>
        <dbReference type="Proteomes" id="UP000753961"/>
    </source>
</evidence>
<reference evidence="2" key="1">
    <citation type="submission" date="2021-06" db="EMBL/GenBank/DDBJ databases">
        <title>44 bacteria genomes isolated from Dapeng, Shenzhen.</title>
        <authorList>
            <person name="Zheng W."/>
            <person name="Yu S."/>
            <person name="Huang Y."/>
        </authorList>
    </citation>
    <scope>NUCLEOTIDE SEQUENCE</scope>
    <source>
        <strain evidence="2">DP5N28-2</strain>
    </source>
</reference>
<organism evidence="2 3">
    <name type="scientific">Membranihabitans marinus</name>
    <dbReference type="NCBI Taxonomy" id="1227546"/>
    <lineage>
        <taxon>Bacteria</taxon>
        <taxon>Pseudomonadati</taxon>
        <taxon>Bacteroidota</taxon>
        <taxon>Saprospiria</taxon>
        <taxon>Saprospirales</taxon>
        <taxon>Saprospiraceae</taxon>
        <taxon>Membranihabitans</taxon>
    </lineage>
</organism>
<feature type="domain" description="RCK N-terminal" evidence="1">
    <location>
        <begin position="1"/>
        <end position="116"/>
    </location>
</feature>
<dbReference type="GO" id="GO:0006813">
    <property type="term" value="P:potassium ion transport"/>
    <property type="evidence" value="ECO:0007669"/>
    <property type="project" value="InterPro"/>
</dbReference>
<dbReference type="AlphaFoldDB" id="A0A953L9P3"/>
<dbReference type="SUPFAM" id="SSF116726">
    <property type="entry name" value="TrkA C-terminal domain-like"/>
    <property type="match status" value="1"/>
</dbReference>
<dbReference type="EMBL" id="JAHVHU010000002">
    <property type="protein sequence ID" value="MBY5956861.1"/>
    <property type="molecule type" value="Genomic_DNA"/>
</dbReference>
<comment type="caution">
    <text evidence="2">The sequence shown here is derived from an EMBL/GenBank/DDBJ whole genome shotgun (WGS) entry which is preliminary data.</text>
</comment>
<evidence type="ECO:0000259" key="1">
    <source>
        <dbReference type="PROSITE" id="PS51201"/>
    </source>
</evidence>
<name>A0A953L9P3_9BACT</name>
<dbReference type="Gene3D" id="3.30.70.1450">
    <property type="entry name" value="Regulator of K+ conductance, C-terminal domain"/>
    <property type="match status" value="1"/>
</dbReference>
<sequence>MKYIIIGLGNFGSAMAVNLTESGHEVMGVDIDINRVEALKEKVTHTVALDATDASVVEELPLNETDRVVIAIGEDISANVMASAVFKQLKVKYLACRAISSIHQTILEAMNVDVVINPENEAATKWSIKLAMKGVQDVHYLTGPFYVIEISVPSKMVDKTLEELNLTENYNVLVLTTFTPREGINPLGAFKEDVIVNKIADPETVLNEDDIMVIYGNIKDIRKMLSDY</sequence>
<dbReference type="RefSeq" id="WP_222578381.1">
    <property type="nucleotide sequence ID" value="NZ_JAHVHU010000002.1"/>
</dbReference>
<dbReference type="PROSITE" id="PS51201">
    <property type="entry name" value="RCK_N"/>
    <property type="match status" value="1"/>
</dbReference>
<dbReference type="PANTHER" id="PTHR43833:SF7">
    <property type="entry name" value="KTR SYSTEM POTASSIUM UPTAKE PROTEIN C"/>
    <property type="match status" value="1"/>
</dbReference>
<dbReference type="Pfam" id="PF02080">
    <property type="entry name" value="TrkA_C"/>
    <property type="match status" value="1"/>
</dbReference>
<dbReference type="Gene3D" id="3.40.50.720">
    <property type="entry name" value="NAD(P)-binding Rossmann-like Domain"/>
    <property type="match status" value="1"/>
</dbReference>
<evidence type="ECO:0000313" key="2">
    <source>
        <dbReference type="EMBL" id="MBY5956861.1"/>
    </source>
</evidence>
<dbReference type="SUPFAM" id="SSF51735">
    <property type="entry name" value="NAD(P)-binding Rossmann-fold domains"/>
    <property type="match status" value="1"/>
</dbReference>
<proteinExistence type="predicted"/>
<accession>A0A953L9P3</accession>
<dbReference type="PANTHER" id="PTHR43833">
    <property type="entry name" value="POTASSIUM CHANNEL PROTEIN 2-RELATED-RELATED"/>
    <property type="match status" value="1"/>
</dbReference>
<dbReference type="InterPro" id="IPR003148">
    <property type="entry name" value="RCK_N"/>
</dbReference>
<keyword evidence="3" id="KW-1185">Reference proteome</keyword>
<dbReference type="InterPro" id="IPR036721">
    <property type="entry name" value="RCK_C_sf"/>
</dbReference>
<dbReference type="Proteomes" id="UP000753961">
    <property type="component" value="Unassembled WGS sequence"/>
</dbReference>
<protein>
    <submittedName>
        <fullName evidence="2">TrkA family potassium uptake protein</fullName>
    </submittedName>
</protein>
<dbReference type="InterPro" id="IPR006037">
    <property type="entry name" value="RCK_C"/>
</dbReference>